<evidence type="ECO:0000256" key="7">
    <source>
        <dbReference type="ARBA" id="ARBA00022605"/>
    </source>
</evidence>
<comment type="catalytic activity">
    <reaction evidence="11 14">
        <text>L-valine + 2-oxoglutarate = 3-methyl-2-oxobutanoate + L-glutamate</text>
        <dbReference type="Rhea" id="RHEA:24813"/>
        <dbReference type="ChEBI" id="CHEBI:11851"/>
        <dbReference type="ChEBI" id="CHEBI:16810"/>
        <dbReference type="ChEBI" id="CHEBI:29985"/>
        <dbReference type="ChEBI" id="CHEBI:57762"/>
        <dbReference type="EC" id="2.6.1.42"/>
    </reaction>
</comment>
<dbReference type="InterPro" id="IPR043132">
    <property type="entry name" value="BCAT-like_C"/>
</dbReference>
<comment type="pathway">
    <text evidence="4 14">Amino-acid biosynthesis; L-leucine biosynthesis; L-leucine from 3-methyl-2-oxobutanoate: step 4/4.</text>
</comment>
<dbReference type="PANTHER" id="PTHR42743">
    <property type="entry name" value="AMINO-ACID AMINOTRANSFERASE"/>
    <property type="match status" value="1"/>
</dbReference>
<evidence type="ECO:0000256" key="8">
    <source>
        <dbReference type="ARBA" id="ARBA00022679"/>
    </source>
</evidence>
<keyword evidence="16" id="KW-1185">Reference proteome</keyword>
<gene>
    <name evidence="14 15" type="primary">ilvE</name>
    <name evidence="15" type="ORF">SBU_001546</name>
</gene>
<dbReference type="UniPathway" id="UPA00048">
    <property type="reaction ID" value="UER00073"/>
</dbReference>
<keyword evidence="10 14" id="KW-0100">Branched-chain amino acid biosynthesis</keyword>
<keyword evidence="7 14" id="KW-0028">Amino-acid biosynthesis</keyword>
<proteinExistence type="inferred from homology"/>
<evidence type="ECO:0000256" key="12">
    <source>
        <dbReference type="ARBA" id="ARBA00048798"/>
    </source>
</evidence>
<dbReference type="InterPro" id="IPR036038">
    <property type="entry name" value="Aminotransferase-like"/>
</dbReference>
<dbReference type="FunFam" id="3.20.10.10:FF:000002">
    <property type="entry name" value="D-alanine aminotransferase"/>
    <property type="match status" value="1"/>
</dbReference>
<dbReference type="Proteomes" id="UP000185779">
    <property type="component" value="Unassembled WGS sequence"/>
</dbReference>
<keyword evidence="9 14" id="KW-0663">Pyridoxal phosphate</keyword>
<evidence type="ECO:0000256" key="4">
    <source>
        <dbReference type="ARBA" id="ARBA00005072"/>
    </source>
</evidence>
<dbReference type="Gene3D" id="3.30.470.10">
    <property type="match status" value="1"/>
</dbReference>
<dbReference type="InterPro" id="IPR050571">
    <property type="entry name" value="Class-IV_PLP-Dep_Aminotrnsfr"/>
</dbReference>
<dbReference type="GO" id="GO:0052656">
    <property type="term" value="F:L-isoleucine-2-oxoglutarate transaminase activity"/>
    <property type="evidence" value="ECO:0007669"/>
    <property type="project" value="RHEA"/>
</dbReference>
<dbReference type="GO" id="GO:0052655">
    <property type="term" value="F:L-valine-2-oxoglutarate transaminase activity"/>
    <property type="evidence" value="ECO:0007669"/>
    <property type="project" value="RHEA"/>
</dbReference>
<organism evidence="15 16">
    <name type="scientific">Candidatus Syntropharchaeum butanivorans</name>
    <dbReference type="NCBI Taxonomy" id="1839936"/>
    <lineage>
        <taxon>Archaea</taxon>
        <taxon>Methanobacteriati</taxon>
        <taxon>Methanobacteriota</taxon>
        <taxon>Stenosarchaea group</taxon>
        <taxon>Methanomicrobia</taxon>
        <taxon>Methanosarcinales</taxon>
        <taxon>ANME-2 cluster</taxon>
        <taxon>Candidatus Syntropharchaeum</taxon>
    </lineage>
</organism>
<dbReference type="CDD" id="cd01557">
    <property type="entry name" value="BCAT_beta_family"/>
    <property type="match status" value="1"/>
</dbReference>
<dbReference type="InterPro" id="IPR043131">
    <property type="entry name" value="BCAT-like_N"/>
</dbReference>
<dbReference type="SUPFAM" id="SSF56752">
    <property type="entry name" value="D-aminoacid aminotransferase-like PLP-dependent enzymes"/>
    <property type="match status" value="1"/>
</dbReference>
<sequence length="310" mass="34517">MRMVDGFGDVRKIWMNGKLIDWHEAKVHVLSHGLHYGSGVFEGIRCYSTPRGSFVFRLTDHLRRMFRSAIPYRIKIPYSLDELRTAVIETIKANGLSSCYIRPIVFYGYHSLGVDPGECPVECVIATWPWGAYLGEDALVNGIRCTFSSWIKIHPKMLPVGAKATGQYINSMLAGFDAKEKGFDEAILLDNEGYVAEGPGENIFIVDDGVIHTPSLASALPGITRDSVIKIAKDLGYEVVVRNITKGEVLIADEVFFTGTAAEVTPIREIDGIMIGDGKRGPVTEEIQHKFFRVVNAEENAYMDWLEPVE</sequence>
<dbReference type="GO" id="GO:0009097">
    <property type="term" value="P:isoleucine biosynthetic process"/>
    <property type="evidence" value="ECO:0007669"/>
    <property type="project" value="UniProtKB-UniPathway"/>
</dbReference>
<comment type="catalytic activity">
    <reaction evidence="13 14">
        <text>L-leucine + 2-oxoglutarate = 4-methyl-2-oxopentanoate + L-glutamate</text>
        <dbReference type="Rhea" id="RHEA:18321"/>
        <dbReference type="ChEBI" id="CHEBI:16810"/>
        <dbReference type="ChEBI" id="CHEBI:17865"/>
        <dbReference type="ChEBI" id="CHEBI:29985"/>
        <dbReference type="ChEBI" id="CHEBI:57427"/>
        <dbReference type="EC" id="2.6.1.42"/>
    </reaction>
</comment>
<evidence type="ECO:0000256" key="1">
    <source>
        <dbReference type="ARBA" id="ARBA00001933"/>
    </source>
</evidence>
<evidence type="ECO:0000256" key="3">
    <source>
        <dbReference type="ARBA" id="ARBA00004931"/>
    </source>
</evidence>
<dbReference type="EC" id="2.6.1.42" evidence="14"/>
<evidence type="ECO:0000313" key="16">
    <source>
        <dbReference type="Proteomes" id="UP000185779"/>
    </source>
</evidence>
<comment type="caution">
    <text evidence="15">The sequence shown here is derived from an EMBL/GenBank/DDBJ whole genome shotgun (WGS) entry which is preliminary data.</text>
</comment>
<name>A0A1F2P4A0_9EURY</name>
<evidence type="ECO:0000256" key="11">
    <source>
        <dbReference type="ARBA" id="ARBA00048212"/>
    </source>
</evidence>
<keyword evidence="6 14" id="KW-0032">Aminotransferase</keyword>
<dbReference type="InterPro" id="IPR005785">
    <property type="entry name" value="B_amino_transI"/>
</dbReference>
<dbReference type="GO" id="GO:0009098">
    <property type="term" value="P:L-leucine biosynthetic process"/>
    <property type="evidence" value="ECO:0007669"/>
    <property type="project" value="UniProtKB-UniPathway"/>
</dbReference>
<dbReference type="InterPro" id="IPR033939">
    <property type="entry name" value="BCAT_family"/>
</dbReference>
<accession>A0A1F2P4A0</accession>
<dbReference type="PATRIC" id="fig|1839936.3.peg.1571"/>
<dbReference type="Pfam" id="PF01063">
    <property type="entry name" value="Aminotran_4"/>
    <property type="match status" value="1"/>
</dbReference>
<dbReference type="UniPathway" id="UPA00049">
    <property type="reaction ID" value="UER00062"/>
</dbReference>
<comment type="pathway">
    <text evidence="3 14">Amino-acid biosynthesis; L-valine biosynthesis; L-valine from pyruvate: step 4/4.</text>
</comment>
<evidence type="ECO:0000256" key="2">
    <source>
        <dbReference type="ARBA" id="ARBA00004824"/>
    </source>
</evidence>
<evidence type="ECO:0000256" key="9">
    <source>
        <dbReference type="ARBA" id="ARBA00022898"/>
    </source>
</evidence>
<dbReference type="InterPro" id="IPR001544">
    <property type="entry name" value="Aminotrans_IV"/>
</dbReference>
<comment type="pathway">
    <text evidence="2 14">Amino-acid biosynthesis; L-isoleucine biosynthesis; L-isoleucine from 2-oxobutanoate: step 4/4.</text>
</comment>
<evidence type="ECO:0000256" key="5">
    <source>
        <dbReference type="ARBA" id="ARBA00009320"/>
    </source>
</evidence>
<dbReference type="Gene3D" id="3.20.10.10">
    <property type="entry name" value="D-amino Acid Aminotransferase, subunit A, domain 2"/>
    <property type="match status" value="1"/>
</dbReference>
<dbReference type="AlphaFoldDB" id="A0A1F2P4A0"/>
<dbReference type="NCBIfam" id="NF005146">
    <property type="entry name" value="PRK06606.1"/>
    <property type="match status" value="1"/>
</dbReference>
<evidence type="ECO:0000256" key="14">
    <source>
        <dbReference type="RuleBase" id="RU364094"/>
    </source>
</evidence>
<comment type="catalytic activity">
    <reaction evidence="12 14">
        <text>L-isoleucine + 2-oxoglutarate = (S)-3-methyl-2-oxopentanoate + L-glutamate</text>
        <dbReference type="Rhea" id="RHEA:24801"/>
        <dbReference type="ChEBI" id="CHEBI:16810"/>
        <dbReference type="ChEBI" id="CHEBI:29985"/>
        <dbReference type="ChEBI" id="CHEBI:35146"/>
        <dbReference type="ChEBI" id="CHEBI:58045"/>
        <dbReference type="EC" id="2.6.1.42"/>
    </reaction>
</comment>
<dbReference type="EMBL" id="LYOR01000011">
    <property type="protein sequence ID" value="OFV65516.1"/>
    <property type="molecule type" value="Genomic_DNA"/>
</dbReference>
<comment type="function">
    <text evidence="14">Acts on leucine, isoleucine and valine.</text>
</comment>
<dbReference type="PANTHER" id="PTHR42743:SF11">
    <property type="entry name" value="AMINODEOXYCHORISMATE LYASE"/>
    <property type="match status" value="1"/>
</dbReference>
<evidence type="ECO:0000313" key="15">
    <source>
        <dbReference type="EMBL" id="OFV65516.1"/>
    </source>
</evidence>
<dbReference type="NCBIfam" id="TIGR01122">
    <property type="entry name" value="ilvE_I"/>
    <property type="match status" value="1"/>
</dbReference>
<evidence type="ECO:0000256" key="13">
    <source>
        <dbReference type="ARBA" id="ARBA00049229"/>
    </source>
</evidence>
<evidence type="ECO:0000256" key="10">
    <source>
        <dbReference type="ARBA" id="ARBA00023304"/>
    </source>
</evidence>
<evidence type="ECO:0000256" key="6">
    <source>
        <dbReference type="ARBA" id="ARBA00022576"/>
    </source>
</evidence>
<dbReference type="GO" id="GO:0009099">
    <property type="term" value="P:L-valine biosynthetic process"/>
    <property type="evidence" value="ECO:0007669"/>
    <property type="project" value="UniProtKB-UniPathway"/>
</dbReference>
<reference evidence="15" key="1">
    <citation type="submission" date="2016-05" db="EMBL/GenBank/DDBJ databases">
        <title>Microbial consortia oxidize butane by reversing methanogenesis.</title>
        <authorList>
            <person name="Laso-Perez R."/>
            <person name="Richter M."/>
            <person name="Wegener G."/>
            <person name="Musat F."/>
        </authorList>
    </citation>
    <scope>NUCLEOTIDE SEQUENCE [LARGE SCALE GENOMIC DNA]</scope>
    <source>
        <strain evidence="15">BOX1</strain>
    </source>
</reference>
<comment type="cofactor">
    <cofactor evidence="1 14">
        <name>pyridoxal 5'-phosphate</name>
        <dbReference type="ChEBI" id="CHEBI:597326"/>
    </cofactor>
</comment>
<comment type="similarity">
    <text evidence="5 14">Belongs to the class-IV pyridoxal-phosphate-dependent aminotransferase family.</text>
</comment>
<dbReference type="STRING" id="1839936.SBU_001546"/>
<dbReference type="GO" id="GO:0052654">
    <property type="term" value="F:L-leucine-2-oxoglutarate transaminase activity"/>
    <property type="evidence" value="ECO:0007669"/>
    <property type="project" value="RHEA"/>
</dbReference>
<dbReference type="UniPathway" id="UPA00047">
    <property type="reaction ID" value="UER00058"/>
</dbReference>
<keyword evidence="8 14" id="KW-0808">Transferase</keyword>
<protein>
    <recommendedName>
        <fullName evidence="14">Branched-chain-amino-acid aminotransferase</fullName>
        <shortName evidence="14">BCAT</shortName>
        <ecNumber evidence="14">2.6.1.42</ecNumber>
    </recommendedName>
</protein>